<gene>
    <name evidence="1" type="ORF">GCM10022289_21140</name>
</gene>
<evidence type="ECO:0000313" key="2">
    <source>
        <dbReference type="Proteomes" id="UP001501772"/>
    </source>
</evidence>
<keyword evidence="2" id="KW-1185">Reference proteome</keyword>
<name>A0ABP8BD33_9SPHI</name>
<evidence type="ECO:0000313" key="1">
    <source>
        <dbReference type="EMBL" id="GAA4204007.1"/>
    </source>
</evidence>
<dbReference type="Proteomes" id="UP001501772">
    <property type="component" value="Unassembled WGS sequence"/>
</dbReference>
<organism evidence="1 2">
    <name type="scientific">Pedobacter jeongneungensis</name>
    <dbReference type="NCBI Taxonomy" id="947309"/>
    <lineage>
        <taxon>Bacteria</taxon>
        <taxon>Pseudomonadati</taxon>
        <taxon>Bacteroidota</taxon>
        <taxon>Sphingobacteriia</taxon>
        <taxon>Sphingobacteriales</taxon>
        <taxon>Sphingobacteriaceae</taxon>
        <taxon>Pedobacter</taxon>
    </lineage>
</organism>
<proteinExistence type="predicted"/>
<reference evidence="2" key="1">
    <citation type="journal article" date="2019" name="Int. J. Syst. Evol. Microbiol.">
        <title>The Global Catalogue of Microorganisms (GCM) 10K type strain sequencing project: providing services to taxonomists for standard genome sequencing and annotation.</title>
        <authorList>
            <consortium name="The Broad Institute Genomics Platform"/>
            <consortium name="The Broad Institute Genome Sequencing Center for Infectious Disease"/>
            <person name="Wu L."/>
            <person name="Ma J."/>
        </authorList>
    </citation>
    <scope>NUCLEOTIDE SEQUENCE [LARGE SCALE GENOMIC DNA]</scope>
    <source>
        <strain evidence="2">JCM 17626</strain>
    </source>
</reference>
<dbReference type="RefSeq" id="WP_344851424.1">
    <property type="nucleotide sequence ID" value="NZ_BAABBY010000005.1"/>
</dbReference>
<comment type="caution">
    <text evidence="1">The sequence shown here is derived from an EMBL/GenBank/DDBJ whole genome shotgun (WGS) entry which is preliminary data.</text>
</comment>
<protein>
    <submittedName>
        <fullName evidence="1">Uncharacterized protein</fullName>
    </submittedName>
</protein>
<dbReference type="EMBL" id="BAABBY010000005">
    <property type="protein sequence ID" value="GAA4204007.1"/>
    <property type="molecule type" value="Genomic_DNA"/>
</dbReference>
<sequence length="373" mass="43801">MDKPIRHSIQNIFVQVGQYDRYAIFDFYFGSEAYKKYGNTVYGYIIYSPSQRAKLKQEINSDAIGDDDGLVLLDGALQDTKINEMLQIEGFFAKDISRLSTFDLDPIKNQYDNTDKKEIPNTINIDFTPSLFYGERMRLNLFRKRMEKGIPLIAAEKRAYYSLLLLLDKNELTDQDRKDFLINPKTGYVYDDVIITTMNTLVYGDRENSPLKSTLNKALSNRKKERVAFICRHLGVAVKHIDKLRAENEEAWMELMRLVYGFEDETLTLWGWKVHVYWDFERFIHIYLRHYKKFLIEESSKGQGTGFQYTLKDVRRIITIVLGANKDAIESRLLEGKGFHIQNDKGYYYNGNYYSIKIDPTGRLMQFHPQDNF</sequence>
<accession>A0ABP8BD33</accession>